<evidence type="ECO:0000256" key="11">
    <source>
        <dbReference type="RuleBase" id="RU003357"/>
    </source>
</evidence>
<evidence type="ECO:0000256" key="7">
    <source>
        <dbReference type="ARBA" id="ARBA00023136"/>
    </source>
</evidence>
<feature type="domain" description="TonB-dependent receptor-like beta-barrel" evidence="12">
    <location>
        <begin position="221"/>
        <end position="662"/>
    </location>
</feature>
<dbReference type="PROSITE" id="PS52016">
    <property type="entry name" value="TONB_DEPENDENT_REC_3"/>
    <property type="match status" value="1"/>
</dbReference>
<evidence type="ECO:0000256" key="9">
    <source>
        <dbReference type="ARBA" id="ARBA00023237"/>
    </source>
</evidence>
<dbReference type="GO" id="GO:0044718">
    <property type="term" value="P:siderophore transmembrane transport"/>
    <property type="evidence" value="ECO:0007669"/>
    <property type="project" value="TreeGrafter"/>
</dbReference>
<evidence type="ECO:0000256" key="2">
    <source>
        <dbReference type="ARBA" id="ARBA00022448"/>
    </source>
</evidence>
<evidence type="ECO:0000259" key="12">
    <source>
        <dbReference type="Pfam" id="PF00593"/>
    </source>
</evidence>
<dbReference type="InterPro" id="IPR039426">
    <property type="entry name" value="TonB-dep_rcpt-like"/>
</dbReference>
<dbReference type="InterPro" id="IPR000531">
    <property type="entry name" value="Beta-barrel_TonB"/>
</dbReference>
<keyword evidence="5" id="KW-0732">Signal</keyword>
<dbReference type="Gene3D" id="2.40.170.20">
    <property type="entry name" value="TonB-dependent receptor, beta-barrel domain"/>
    <property type="match status" value="1"/>
</dbReference>
<comment type="similarity">
    <text evidence="10 11">Belongs to the TonB-dependent receptor family.</text>
</comment>
<dbReference type="Pfam" id="PF00593">
    <property type="entry name" value="TonB_dep_Rec_b-barrel"/>
    <property type="match status" value="1"/>
</dbReference>
<dbReference type="AlphaFoldDB" id="A0A8E1UT52"/>
<dbReference type="PANTHER" id="PTHR30069">
    <property type="entry name" value="TONB-DEPENDENT OUTER MEMBRANE RECEPTOR"/>
    <property type="match status" value="1"/>
</dbReference>
<comment type="caution">
    <text evidence="14">The sequence shown here is derived from an EMBL/GenBank/DDBJ whole genome shotgun (WGS) entry which is preliminary data.</text>
</comment>
<dbReference type="SUPFAM" id="SSF56935">
    <property type="entry name" value="Porins"/>
    <property type="match status" value="1"/>
</dbReference>
<gene>
    <name evidence="14" type="ORF">ACU52_01095</name>
</gene>
<comment type="subcellular location">
    <subcellularLocation>
        <location evidence="1 10">Cell outer membrane</location>
        <topology evidence="1 10">Multi-pass membrane protein</topology>
    </subcellularLocation>
</comment>
<dbReference type="GO" id="GO:0015344">
    <property type="term" value="F:siderophore uptake transmembrane transporter activity"/>
    <property type="evidence" value="ECO:0007669"/>
    <property type="project" value="TreeGrafter"/>
</dbReference>
<keyword evidence="6 11" id="KW-0798">TonB box</keyword>
<evidence type="ECO:0000313" key="15">
    <source>
        <dbReference type="Proteomes" id="UP000036951"/>
    </source>
</evidence>
<keyword evidence="4 10" id="KW-0812">Transmembrane</keyword>
<evidence type="ECO:0000256" key="4">
    <source>
        <dbReference type="ARBA" id="ARBA00022692"/>
    </source>
</evidence>
<dbReference type="PANTHER" id="PTHR30069:SF29">
    <property type="entry name" value="HEMOGLOBIN AND HEMOGLOBIN-HAPTOGLOBIN-BINDING PROTEIN 1-RELATED"/>
    <property type="match status" value="1"/>
</dbReference>
<keyword evidence="15" id="KW-1185">Reference proteome</keyword>
<keyword evidence="7 10" id="KW-0472">Membrane</keyword>
<keyword evidence="3 10" id="KW-1134">Transmembrane beta strand</keyword>
<dbReference type="GO" id="GO:0009279">
    <property type="term" value="C:cell outer membrane"/>
    <property type="evidence" value="ECO:0007669"/>
    <property type="project" value="UniProtKB-SubCell"/>
</dbReference>
<protein>
    <submittedName>
        <fullName evidence="14">Peptidase</fullName>
    </submittedName>
</protein>
<keyword evidence="2 10" id="KW-0813">Transport</keyword>
<dbReference type="Gene3D" id="2.170.130.10">
    <property type="entry name" value="TonB-dependent receptor, plug domain"/>
    <property type="match status" value="1"/>
</dbReference>
<evidence type="ECO:0000256" key="1">
    <source>
        <dbReference type="ARBA" id="ARBA00004571"/>
    </source>
</evidence>
<dbReference type="InterPro" id="IPR012910">
    <property type="entry name" value="Plug_dom"/>
</dbReference>
<evidence type="ECO:0000256" key="8">
    <source>
        <dbReference type="ARBA" id="ARBA00023170"/>
    </source>
</evidence>
<dbReference type="Pfam" id="PF07715">
    <property type="entry name" value="Plug"/>
    <property type="match status" value="1"/>
</dbReference>
<sequence length="689" mass="77116">MYKTIFNKRESFKFSRFGNKGYSLFSCLGREVLIGTLSVATLTYAKADGISTRVEKVDSTMQTTGETVMLDEVDVTASRAPLTGGHAARIVNVLGRDEIAAAPVQSVNDLLKYAAGVDVRQRGPIGAQTDISIRGGTSEHIAVLLNGINICDPQTGHNALDLPVDISEIERIEVLEGPAGRAYGTSSLVGVINIVTKLGAKSSADVHAEGGSFGYLAAGGRVNLKQDKWNNQLSAGYTRSDGWLRSKSGRLNADYEGARAFYQGRYDDDHLTIGWHAGVSDKGWGSNTFYSLLSDEQYEHTTKYFTAVQAETKGGKFHFRPSIYWNRFQDRYEFYRGAPDKSPFNYNRTDVFGFNLNSWFDWILGRTAFGAEFRNEDLVSGNLGEPLDNPIHIHGTDRNYAYGLNRSNLSFYLEHNVILKRFTLSAGFTAVKNTWNEMPFKIYPGVDVSYRIGQNWKVFASYNISLRMPSFTELYYSVDGHKADKYLKPEEMSAVEGGVRYVSEGITGTLSVYHHHGTNMIDWIMDTSLGEDAVWTSVNHAEINSTGFEASLKFRFASLLPRQDVLRTLNVSYSYIDQSQNKEPGVQSLYALEYLRHKLVAGLGLHIVSALNLNVNYRYQYRVGSYTDPQGVSVTYKPYSLVDARLSWDKSHYSVYVEANNLFDATYVDYGNVPQPGLWVMAGVRWNVW</sequence>
<evidence type="ECO:0000256" key="5">
    <source>
        <dbReference type="ARBA" id="ARBA00022729"/>
    </source>
</evidence>
<dbReference type="EMBL" id="LFQU01000001">
    <property type="protein sequence ID" value="KOO69773.1"/>
    <property type="molecule type" value="Genomic_DNA"/>
</dbReference>
<dbReference type="Proteomes" id="UP000036951">
    <property type="component" value="Unassembled WGS sequence"/>
</dbReference>
<dbReference type="OrthoDB" id="9758472at2"/>
<dbReference type="InterPro" id="IPR036942">
    <property type="entry name" value="Beta-barrel_TonB_sf"/>
</dbReference>
<keyword evidence="9 10" id="KW-0998">Cell outer membrane</keyword>
<name>A0A8E1UT52_9BACT</name>
<reference evidence="14 15" key="1">
    <citation type="submission" date="2015-06" db="EMBL/GenBank/DDBJ databases">
        <title>Prevotella sp. 109, sp. nov., a novel member of the family Prevotellaceae isolated from human faeces.</title>
        <authorList>
            <person name="Shkoporov A.N."/>
            <person name="Chaplin A.V."/>
            <person name="Kafarskaia L.I."/>
            <person name="Efimov B.A."/>
        </authorList>
    </citation>
    <scope>NUCLEOTIDE SEQUENCE [LARGE SCALE GENOMIC DNA]</scope>
    <source>
        <strain evidence="14 15">109</strain>
    </source>
</reference>
<feature type="domain" description="TonB-dependent receptor plug" evidence="13">
    <location>
        <begin position="89"/>
        <end position="191"/>
    </location>
</feature>
<dbReference type="RefSeq" id="WP_053397420.1">
    <property type="nucleotide sequence ID" value="NZ_LFQU01000001.1"/>
</dbReference>
<evidence type="ECO:0000256" key="10">
    <source>
        <dbReference type="PROSITE-ProRule" id="PRU01360"/>
    </source>
</evidence>
<proteinExistence type="inferred from homology"/>
<evidence type="ECO:0000313" key="14">
    <source>
        <dbReference type="EMBL" id="KOO69773.1"/>
    </source>
</evidence>
<evidence type="ECO:0000256" key="6">
    <source>
        <dbReference type="ARBA" id="ARBA00023077"/>
    </source>
</evidence>
<dbReference type="InterPro" id="IPR037066">
    <property type="entry name" value="Plug_dom_sf"/>
</dbReference>
<accession>A0A8E1UT52</accession>
<evidence type="ECO:0000259" key="13">
    <source>
        <dbReference type="Pfam" id="PF07715"/>
    </source>
</evidence>
<organism evidence="14 15">
    <name type="scientific">Xylanibacter rarus</name>
    <dbReference type="NCBI Taxonomy" id="1676614"/>
    <lineage>
        <taxon>Bacteria</taxon>
        <taxon>Pseudomonadati</taxon>
        <taxon>Bacteroidota</taxon>
        <taxon>Bacteroidia</taxon>
        <taxon>Bacteroidales</taxon>
        <taxon>Prevotellaceae</taxon>
        <taxon>Xylanibacter</taxon>
    </lineage>
</organism>
<evidence type="ECO:0000256" key="3">
    <source>
        <dbReference type="ARBA" id="ARBA00022452"/>
    </source>
</evidence>
<keyword evidence="8" id="KW-0675">Receptor</keyword>